<feature type="region of interest" description="Disordered" evidence="1">
    <location>
        <begin position="124"/>
        <end position="234"/>
    </location>
</feature>
<protein>
    <submittedName>
        <fullName evidence="3">Uncharacterized protein</fullName>
    </submittedName>
</protein>
<dbReference type="Proteomes" id="UP000050795">
    <property type="component" value="Unassembled WGS sequence"/>
</dbReference>
<dbReference type="AlphaFoldDB" id="A0AA85JK28"/>
<keyword evidence="2" id="KW-1185">Reference proteome</keyword>
<reference evidence="2" key="1">
    <citation type="submission" date="2022-06" db="EMBL/GenBank/DDBJ databases">
        <authorList>
            <person name="Berger JAMES D."/>
            <person name="Berger JAMES D."/>
        </authorList>
    </citation>
    <scope>NUCLEOTIDE SEQUENCE [LARGE SCALE GENOMIC DNA]</scope>
</reference>
<accession>A0AA85JK28</accession>
<name>A0AA85JK28_TRIRE</name>
<reference evidence="3" key="2">
    <citation type="submission" date="2023-11" db="UniProtKB">
        <authorList>
            <consortium name="WormBaseParasite"/>
        </authorList>
    </citation>
    <scope>IDENTIFICATION</scope>
</reference>
<feature type="compositionally biased region" description="Polar residues" evidence="1">
    <location>
        <begin position="124"/>
        <end position="136"/>
    </location>
</feature>
<feature type="compositionally biased region" description="Polar residues" evidence="1">
    <location>
        <begin position="79"/>
        <end position="89"/>
    </location>
</feature>
<evidence type="ECO:0000313" key="2">
    <source>
        <dbReference type="Proteomes" id="UP000050795"/>
    </source>
</evidence>
<feature type="compositionally biased region" description="Low complexity" evidence="1">
    <location>
        <begin position="197"/>
        <end position="210"/>
    </location>
</feature>
<feature type="region of interest" description="Disordered" evidence="1">
    <location>
        <begin position="79"/>
        <end position="110"/>
    </location>
</feature>
<sequence length="639" mass="73123">MHWINILHNSRQLKDYDFVKSETCTPLSNLSIYTKSINTVNTINQQNYSNNQTIDDLDTYTEPRKLSFSETRRKARWKNNSNPINSYRSFTPYDTRPKKRHVSHSKPPWRFSKYEKPPEVFLNTSQHSINNRQVENVTKRETLRSTTRRRPHSTTHQQNFSRLGRKSVDRKKYIRNQSSDESPSDCYQDKITYDKNSFGTSSDSSTGFDSTVNVGSNRRQSVRRSKSGSHGSISDFVTRPASEFTNCVHDKVTQTSVIRNSYDEEFPTISPFIEKSDTCSLCLYRHLNKVCAKRPITLSHSVNRKNSGVFTVNYDATGQDEVCLNSSNLRKRFSFTHETNISIPPSTSIDRQACTLINQQSPPYLSVNDTPYYSRSPNSWCSESRLHGPTTCYPVCNPPYCSDLTNSQSEVTAVSQKSKYLDQQDGDKLLNRFKLKDLHTTEKYSGKDKPITSTNVNANKTFVSNQKQYHVPHSHYHQYQEVDRNTQEHNNTSSNTTNLVSLNTAKTNCSPHNHQNDSSHWSHVFTLYSSKPLDDNEYIISSCKHMPIVCECSHDSMVKINHACNTTTNETSDSGTMHKYHLVHWSDLEKNQNAKNGKTVSDSPEKHRITGECAKCPCHQTENTPTANTNPANNINNNN</sequence>
<dbReference type="WBParaSite" id="TREG1_2480.1">
    <property type="protein sequence ID" value="TREG1_2480.1"/>
    <property type="gene ID" value="TREG1_2480"/>
</dbReference>
<evidence type="ECO:0000313" key="3">
    <source>
        <dbReference type="WBParaSite" id="TREG1_2480.1"/>
    </source>
</evidence>
<proteinExistence type="predicted"/>
<evidence type="ECO:0000256" key="1">
    <source>
        <dbReference type="SAM" id="MobiDB-lite"/>
    </source>
</evidence>
<organism evidence="2 3">
    <name type="scientific">Trichobilharzia regenti</name>
    <name type="common">Nasal bird schistosome</name>
    <dbReference type="NCBI Taxonomy" id="157069"/>
    <lineage>
        <taxon>Eukaryota</taxon>
        <taxon>Metazoa</taxon>
        <taxon>Spiralia</taxon>
        <taxon>Lophotrochozoa</taxon>
        <taxon>Platyhelminthes</taxon>
        <taxon>Trematoda</taxon>
        <taxon>Digenea</taxon>
        <taxon>Strigeidida</taxon>
        <taxon>Schistosomatoidea</taxon>
        <taxon>Schistosomatidae</taxon>
        <taxon>Trichobilharzia</taxon>
    </lineage>
</organism>